<protein>
    <recommendedName>
        <fullName evidence="3">XRE family transcriptional regulator</fullName>
    </recommendedName>
</protein>
<dbReference type="EMBL" id="PRLK01000001">
    <property type="protein sequence ID" value="RYC72974.1"/>
    <property type="molecule type" value="Genomic_DNA"/>
</dbReference>
<gene>
    <name evidence="1" type="ORF">G6CMJM_00078</name>
</gene>
<comment type="caution">
    <text evidence="1">The sequence shown here is derived from an EMBL/GenBank/DDBJ whole genome shotgun (WGS) entry which is preliminary data.</text>
</comment>
<evidence type="ECO:0008006" key="3">
    <source>
        <dbReference type="Google" id="ProtNLM"/>
    </source>
</evidence>
<accession>A0ABY0FKU4</accession>
<keyword evidence="2" id="KW-1185">Reference proteome</keyword>
<sequence length="116" mass="13196">MYPDMFLDEALIWQATSANPFSRESLIRRMLALDGDARDIAHLFNVPIEYVIALENKNFSCIKEVRLFASFVGQVLESEDPEQYSFSDYSFIRGVALILGLSPSQLSQLLSRSIEE</sequence>
<name>A0ABY0FKU4_9BACT</name>
<proteinExistence type="predicted"/>
<evidence type="ECO:0000313" key="1">
    <source>
        <dbReference type="EMBL" id="RYC72974.1"/>
    </source>
</evidence>
<organism evidence="1 2">
    <name type="scientific">Candidatus Nanogingivalis gingivitcus</name>
    <dbReference type="NCBI Taxonomy" id="2171992"/>
    <lineage>
        <taxon>Bacteria</taxon>
        <taxon>Candidatus Saccharimonadota</taxon>
        <taxon>Candidatus Nanosyncoccalia</taxon>
        <taxon>Candidatus Nanogingivales</taxon>
        <taxon>Candidatus Nanogingivalaceae</taxon>
        <taxon>Candidatus Nanogingivalis</taxon>
    </lineage>
</organism>
<dbReference type="RefSeq" id="WP_129718507.1">
    <property type="nucleotide sequence ID" value="NZ_PRLK01000001.1"/>
</dbReference>
<dbReference type="Proteomes" id="UP001190925">
    <property type="component" value="Unassembled WGS sequence"/>
</dbReference>
<evidence type="ECO:0000313" key="2">
    <source>
        <dbReference type="Proteomes" id="UP001190925"/>
    </source>
</evidence>
<reference evidence="1 2" key="2">
    <citation type="journal article" date="2020" name="Cell Rep.">
        <title>Acquisition and Adaptation of Ultra-small Parasitic Reduced Genome Bacteria to Mammalian Hosts.</title>
        <authorList>
            <person name="McLean J.S."/>
            <person name="Bor B."/>
            <person name="Kerns K.A."/>
            <person name="Liu Q."/>
            <person name="To T.T."/>
            <person name="Solden L."/>
            <person name="Hendrickson E.L."/>
            <person name="Wrighton K."/>
            <person name="Shi W."/>
            <person name="He X."/>
        </authorList>
    </citation>
    <scope>NUCLEOTIDE SEQUENCE [LARGE SCALE GENOMIC DNA]</scope>
    <source>
        <strain evidence="1 2">TM7_CMJM_G6_1_HOT_870</strain>
    </source>
</reference>
<reference evidence="1 2" key="1">
    <citation type="journal article" date="2018" name="bioRxiv">
        <title>Evidence of independent acquisition and adaption of ultra-small bacteria to human hosts across the highly diverse yet reduced genomes of the phylum Saccharibacteria.</title>
        <authorList>
            <person name="McLean J.S."/>
            <person name="Bor B."/>
            <person name="To T.T."/>
            <person name="Liu Q."/>
            <person name="Kearns K.A."/>
            <person name="Solden L.M."/>
            <person name="Wrighton K.C."/>
            <person name="He X."/>
            <person name="Shi W."/>
        </authorList>
    </citation>
    <scope>NUCLEOTIDE SEQUENCE [LARGE SCALE GENOMIC DNA]</scope>
    <source>
        <strain evidence="1 2">TM7_CMJM_G6_1_HOT_870</strain>
    </source>
</reference>